<dbReference type="InterPro" id="IPR016181">
    <property type="entry name" value="Acyl_CoA_acyltransferase"/>
</dbReference>
<reference evidence="4" key="1">
    <citation type="journal article" date="2020" name="Nature">
        <title>Giant virus diversity and host interactions through global metagenomics.</title>
        <authorList>
            <person name="Schulz F."/>
            <person name="Roux S."/>
            <person name="Paez-Espino D."/>
            <person name="Jungbluth S."/>
            <person name="Walsh D.A."/>
            <person name="Denef V.J."/>
            <person name="McMahon K.D."/>
            <person name="Konstantinidis K.T."/>
            <person name="Eloe-Fadrosh E.A."/>
            <person name="Kyrpides N.C."/>
            <person name="Woyke T."/>
        </authorList>
    </citation>
    <scope>NUCLEOTIDE SEQUENCE</scope>
    <source>
        <strain evidence="4">GVMAG-M-3300027770-17</strain>
    </source>
</reference>
<dbReference type="PROSITE" id="PS51186">
    <property type="entry name" value="GNAT"/>
    <property type="match status" value="1"/>
</dbReference>
<dbReference type="SUPFAM" id="SSF55729">
    <property type="entry name" value="Acyl-CoA N-acyltransferases (Nat)"/>
    <property type="match status" value="1"/>
</dbReference>
<evidence type="ECO:0000259" key="3">
    <source>
        <dbReference type="PROSITE" id="PS51186"/>
    </source>
</evidence>
<protein>
    <recommendedName>
        <fullName evidence="3">N-acetyltransferase domain-containing protein</fullName>
    </recommendedName>
</protein>
<dbReference type="InterPro" id="IPR000182">
    <property type="entry name" value="GNAT_dom"/>
</dbReference>
<accession>A0A6C0LE88</accession>
<dbReference type="PANTHER" id="PTHR43420:SF12">
    <property type="entry name" value="N-ACETYLTRANSFERASE DOMAIN-CONTAINING PROTEIN"/>
    <property type="match status" value="1"/>
</dbReference>
<evidence type="ECO:0000313" key="4">
    <source>
        <dbReference type="EMBL" id="QHU28078.1"/>
    </source>
</evidence>
<feature type="domain" description="N-acetyltransferase" evidence="3">
    <location>
        <begin position="1"/>
        <end position="124"/>
    </location>
</feature>
<keyword evidence="2" id="KW-0012">Acyltransferase</keyword>
<dbReference type="GO" id="GO:0016747">
    <property type="term" value="F:acyltransferase activity, transferring groups other than amino-acyl groups"/>
    <property type="evidence" value="ECO:0007669"/>
    <property type="project" value="InterPro"/>
</dbReference>
<dbReference type="InterPro" id="IPR050680">
    <property type="entry name" value="YpeA/RimI_acetyltransf"/>
</dbReference>
<evidence type="ECO:0000256" key="1">
    <source>
        <dbReference type="ARBA" id="ARBA00022679"/>
    </source>
</evidence>
<dbReference type="Pfam" id="PF00583">
    <property type="entry name" value="Acetyltransf_1"/>
    <property type="match status" value="1"/>
</dbReference>
<dbReference type="CDD" id="cd04301">
    <property type="entry name" value="NAT_SF"/>
    <property type="match status" value="1"/>
</dbReference>
<dbReference type="PANTHER" id="PTHR43420">
    <property type="entry name" value="ACETYLTRANSFERASE"/>
    <property type="match status" value="1"/>
</dbReference>
<organism evidence="4">
    <name type="scientific">viral metagenome</name>
    <dbReference type="NCBI Taxonomy" id="1070528"/>
    <lineage>
        <taxon>unclassified sequences</taxon>
        <taxon>metagenomes</taxon>
        <taxon>organismal metagenomes</taxon>
    </lineage>
</organism>
<dbReference type="AlphaFoldDB" id="A0A6C0LE88"/>
<dbReference type="Gene3D" id="3.40.630.30">
    <property type="match status" value="1"/>
</dbReference>
<evidence type="ECO:0000256" key="2">
    <source>
        <dbReference type="ARBA" id="ARBA00023315"/>
    </source>
</evidence>
<keyword evidence="1" id="KW-0808">Transferase</keyword>
<name>A0A6C0LE88_9ZZZZ</name>
<sequence length="124" mass="14359">MNIGTPSTYTQSKLIGTNSPTELKEGSYWMNIKENNEIVASLYVNPYNNTAYIIRDVFVSEKYRNKGYGSQLISGILEHLKLKNRSIYLYVDPKNIGAMKLYKKFNFKLIKSEGIWGDKYKFIP</sequence>
<dbReference type="EMBL" id="MN740468">
    <property type="protein sequence ID" value="QHU28078.1"/>
    <property type="molecule type" value="Genomic_DNA"/>
</dbReference>
<proteinExistence type="predicted"/>